<dbReference type="Gene3D" id="3.40.33.10">
    <property type="entry name" value="CAP"/>
    <property type="match status" value="1"/>
</dbReference>
<evidence type="ECO:0000313" key="3">
    <source>
        <dbReference type="Proteomes" id="UP000019473"/>
    </source>
</evidence>
<dbReference type="OrthoDB" id="337038at2759"/>
<evidence type="ECO:0000313" key="2">
    <source>
        <dbReference type="EMBL" id="EXJ56157.1"/>
    </source>
</evidence>
<reference evidence="2 3" key="1">
    <citation type="submission" date="2013-03" db="EMBL/GenBank/DDBJ databases">
        <title>The Genome Sequence of Cladophialophora yegresii CBS 114405.</title>
        <authorList>
            <consortium name="The Broad Institute Genomics Platform"/>
            <person name="Cuomo C."/>
            <person name="de Hoog S."/>
            <person name="Gorbushina A."/>
            <person name="Walker B."/>
            <person name="Young S.K."/>
            <person name="Zeng Q."/>
            <person name="Gargeya S."/>
            <person name="Fitzgerald M."/>
            <person name="Haas B."/>
            <person name="Abouelleil A."/>
            <person name="Allen A.W."/>
            <person name="Alvarado L."/>
            <person name="Arachchi H.M."/>
            <person name="Berlin A.M."/>
            <person name="Chapman S.B."/>
            <person name="Gainer-Dewar J."/>
            <person name="Goldberg J."/>
            <person name="Griggs A."/>
            <person name="Gujja S."/>
            <person name="Hansen M."/>
            <person name="Howarth C."/>
            <person name="Imamovic A."/>
            <person name="Ireland A."/>
            <person name="Larimer J."/>
            <person name="McCowan C."/>
            <person name="Murphy C."/>
            <person name="Pearson M."/>
            <person name="Poon T.W."/>
            <person name="Priest M."/>
            <person name="Roberts A."/>
            <person name="Saif S."/>
            <person name="Shea T."/>
            <person name="Sisk P."/>
            <person name="Sykes S."/>
            <person name="Wortman J."/>
            <person name="Nusbaum C."/>
            <person name="Birren B."/>
        </authorList>
    </citation>
    <scope>NUCLEOTIDE SEQUENCE [LARGE SCALE GENOMIC DNA]</scope>
    <source>
        <strain evidence="2 3">CBS 114405</strain>
    </source>
</reference>
<gene>
    <name evidence="2" type="ORF">A1O7_09088</name>
</gene>
<feature type="domain" description="SCP" evidence="1">
    <location>
        <begin position="18"/>
        <end position="67"/>
    </location>
</feature>
<accession>W9VKE2</accession>
<dbReference type="PROSITE" id="PS01009">
    <property type="entry name" value="CRISP_1"/>
    <property type="match status" value="1"/>
</dbReference>
<dbReference type="GO" id="GO:0005576">
    <property type="term" value="C:extracellular region"/>
    <property type="evidence" value="ECO:0007669"/>
    <property type="project" value="InterPro"/>
</dbReference>
<dbReference type="Pfam" id="PF00188">
    <property type="entry name" value="CAP"/>
    <property type="match status" value="1"/>
</dbReference>
<protein>
    <recommendedName>
        <fullName evidence="1">SCP domain-containing protein</fullName>
    </recommendedName>
</protein>
<dbReference type="EMBL" id="AMGW01000006">
    <property type="protein sequence ID" value="EXJ56157.1"/>
    <property type="molecule type" value="Genomic_DNA"/>
</dbReference>
<dbReference type="PANTHER" id="PTHR10334">
    <property type="entry name" value="CYSTEINE-RICH SECRETORY PROTEIN-RELATED"/>
    <property type="match status" value="1"/>
</dbReference>
<dbReference type="STRING" id="1182544.W9VKE2"/>
<comment type="caution">
    <text evidence="2">The sequence shown here is derived from an EMBL/GenBank/DDBJ whole genome shotgun (WGS) entry which is preliminary data.</text>
</comment>
<dbReference type="SUPFAM" id="SSF55797">
    <property type="entry name" value="PR-1-like"/>
    <property type="match status" value="1"/>
</dbReference>
<dbReference type="PRINTS" id="PR00837">
    <property type="entry name" value="V5TPXLIKE"/>
</dbReference>
<evidence type="ECO:0000259" key="1">
    <source>
        <dbReference type="Pfam" id="PF00188"/>
    </source>
</evidence>
<dbReference type="InterPro" id="IPR001283">
    <property type="entry name" value="CRISP-related"/>
</dbReference>
<organism evidence="2 3">
    <name type="scientific">Cladophialophora yegresii CBS 114405</name>
    <dbReference type="NCBI Taxonomy" id="1182544"/>
    <lineage>
        <taxon>Eukaryota</taxon>
        <taxon>Fungi</taxon>
        <taxon>Dikarya</taxon>
        <taxon>Ascomycota</taxon>
        <taxon>Pezizomycotina</taxon>
        <taxon>Eurotiomycetes</taxon>
        <taxon>Chaetothyriomycetidae</taxon>
        <taxon>Chaetothyriales</taxon>
        <taxon>Herpotrichiellaceae</taxon>
        <taxon>Cladophialophora</taxon>
    </lineage>
</organism>
<proteinExistence type="predicted"/>
<sequence length="83" mass="9274">MYNTEMPNYPLPYGEDNADLSNFNDWGHFSQIVWKDTREVGCATQYCPVGLANTGSGTSPYFTVCNYSPAGMTPVHLIRAKVY</sequence>
<dbReference type="VEuPathDB" id="FungiDB:A1O7_09088"/>
<name>W9VKE2_9EURO</name>
<dbReference type="AlphaFoldDB" id="W9VKE2"/>
<dbReference type="HOGENOM" id="CLU_2542404_0_0_1"/>
<dbReference type="GeneID" id="19183652"/>
<dbReference type="InterPro" id="IPR035940">
    <property type="entry name" value="CAP_sf"/>
</dbReference>
<dbReference type="Proteomes" id="UP000019473">
    <property type="component" value="Unassembled WGS sequence"/>
</dbReference>
<dbReference type="InterPro" id="IPR014044">
    <property type="entry name" value="CAP_dom"/>
</dbReference>
<dbReference type="InterPro" id="IPR018244">
    <property type="entry name" value="Allrgn_V5/Tpx1_CS"/>
</dbReference>
<dbReference type="RefSeq" id="XP_007761267.1">
    <property type="nucleotide sequence ID" value="XM_007763077.1"/>
</dbReference>
<keyword evidence="3" id="KW-1185">Reference proteome</keyword>